<evidence type="ECO:0000313" key="4">
    <source>
        <dbReference type="EMBL" id="CAE0475679.1"/>
    </source>
</evidence>
<dbReference type="Gene3D" id="2.130.10.30">
    <property type="entry name" value="Regulator of chromosome condensation 1/beta-lactamase-inhibitor protein II"/>
    <property type="match status" value="2"/>
</dbReference>
<dbReference type="PANTHER" id="PTHR22870">
    <property type="entry name" value="REGULATOR OF CHROMOSOME CONDENSATION"/>
    <property type="match status" value="1"/>
</dbReference>
<dbReference type="PROSITE" id="PS50012">
    <property type="entry name" value="RCC1_3"/>
    <property type="match status" value="4"/>
</dbReference>
<proteinExistence type="predicted"/>
<dbReference type="PANTHER" id="PTHR22870:SF408">
    <property type="entry name" value="OS09G0560450 PROTEIN"/>
    <property type="match status" value="1"/>
</dbReference>
<keyword evidence="1" id="KW-0677">Repeat</keyword>
<feature type="compositionally biased region" description="Polar residues" evidence="3">
    <location>
        <begin position="17"/>
        <end position="30"/>
    </location>
</feature>
<dbReference type="AlphaFoldDB" id="A0A7S3QFB8"/>
<dbReference type="InterPro" id="IPR009091">
    <property type="entry name" value="RCC1/BLIP-II"/>
</dbReference>
<dbReference type="InterPro" id="IPR000408">
    <property type="entry name" value="Reg_chr_condens"/>
</dbReference>
<sequence length="685" mass="72555">MALGEKNDTFPNAIASGASNTESKNSANVTSSSGGGGGACSSLVELPYGSKTNPIQAMDVGMTHVATAMEPVHSSSKDYKKGIYITGTLHGIIHQIPTLSPSRLPLQCTQVACGRRHTLASFEGRVVMSWGSGYFGQLGHGLDRIHCLHPTAIERLMPRYVGGDGASIVSISAGGMQSAAIVAYHMKSSSDWEKRHLLKDITTRVFRWGSNRHGQCAVEGGKSNAVAYPTPMVDVYHPENATASQGANKAIVSSNFVEIALGKSHAVGLTHHGEVYSWGSTAAGRCGHGDRHSTSNGIAIKSALKMRTGLSLPKRIEALRNVKIAKISCGDAHTLALSGSGRVFSWGYNSSGQLGVGHTMHLLSPRFIADLEFGQGARGFAKGELSQAAETPTKDKGESNTGGSSSGEVGDASNQGKKEEDENKISTAPAPLSLTASTNDGAITPIAGTPARNTLASSTTSTATTQTATANANLGSMLSHIHYPSTPSKKATQRKKVGGTGTGLDRKPPCITTIHASGSYSAAVSSTGDLYTWGCSEANQLGHVMPKTPLQSIEPRPSIPRTGSGLRTRDVDSFDSRLNVLIPRRVEFLRQVGIKVEDLATSASFMVAVCSSLDQDELEDEEGYMMGRTLYELENERREKGLDRIRMLRTQKQPPTPTPTSTLARFTTTFPGVTLFNSAEEVKDP</sequence>
<feature type="compositionally biased region" description="Low complexity" evidence="3">
    <location>
        <begin position="399"/>
        <end position="410"/>
    </location>
</feature>
<dbReference type="EMBL" id="HBIO01026766">
    <property type="protein sequence ID" value="CAE0475679.1"/>
    <property type="molecule type" value="Transcribed_RNA"/>
</dbReference>
<feature type="repeat" description="RCC1" evidence="2">
    <location>
        <begin position="125"/>
        <end position="184"/>
    </location>
</feature>
<dbReference type="SUPFAM" id="SSF50985">
    <property type="entry name" value="RCC1/BLIP-II"/>
    <property type="match status" value="2"/>
</dbReference>
<feature type="repeat" description="RCC1" evidence="2">
    <location>
        <begin position="203"/>
        <end position="272"/>
    </location>
</feature>
<evidence type="ECO:0000256" key="1">
    <source>
        <dbReference type="ARBA" id="ARBA00022737"/>
    </source>
</evidence>
<dbReference type="Pfam" id="PF00415">
    <property type="entry name" value="RCC1"/>
    <property type="match status" value="4"/>
</dbReference>
<feature type="region of interest" description="Disordered" evidence="3">
    <location>
        <begin position="548"/>
        <end position="570"/>
    </location>
</feature>
<feature type="region of interest" description="Disordered" evidence="3">
    <location>
        <begin position="479"/>
        <end position="505"/>
    </location>
</feature>
<evidence type="ECO:0000256" key="2">
    <source>
        <dbReference type="PROSITE-ProRule" id="PRU00235"/>
    </source>
</evidence>
<feature type="repeat" description="RCC1" evidence="2">
    <location>
        <begin position="273"/>
        <end position="340"/>
    </location>
</feature>
<feature type="region of interest" description="Disordered" evidence="3">
    <location>
        <begin position="1"/>
        <end position="37"/>
    </location>
</feature>
<feature type="compositionally biased region" description="Low complexity" evidence="3">
    <location>
        <begin position="451"/>
        <end position="463"/>
    </location>
</feature>
<feature type="region of interest" description="Disordered" evidence="3">
    <location>
        <begin position="383"/>
        <end position="463"/>
    </location>
</feature>
<evidence type="ECO:0000256" key="3">
    <source>
        <dbReference type="SAM" id="MobiDB-lite"/>
    </source>
</evidence>
<dbReference type="InterPro" id="IPR051210">
    <property type="entry name" value="Ub_ligase/GEF_domain"/>
</dbReference>
<feature type="repeat" description="RCC1" evidence="2">
    <location>
        <begin position="341"/>
        <end position="393"/>
    </location>
</feature>
<dbReference type="PRINTS" id="PR00633">
    <property type="entry name" value="RCCNDNSATION"/>
</dbReference>
<accession>A0A7S3QFB8</accession>
<reference evidence="4" key="1">
    <citation type="submission" date="2021-01" db="EMBL/GenBank/DDBJ databases">
        <authorList>
            <person name="Corre E."/>
            <person name="Pelletier E."/>
            <person name="Niang G."/>
            <person name="Scheremetjew M."/>
            <person name="Finn R."/>
            <person name="Kale V."/>
            <person name="Holt S."/>
            <person name="Cochrane G."/>
            <person name="Meng A."/>
            <person name="Brown T."/>
            <person name="Cohen L."/>
        </authorList>
    </citation>
    <scope>NUCLEOTIDE SEQUENCE</scope>
    <source>
        <strain evidence="4">MM31A-1</strain>
    </source>
</reference>
<protein>
    <submittedName>
        <fullName evidence="4">Uncharacterized protein</fullName>
    </submittedName>
</protein>
<name>A0A7S3QFB8_9STRA</name>
<gene>
    <name evidence="4" type="ORF">CDEB00056_LOCUS20532</name>
</gene>
<organism evidence="4">
    <name type="scientific">Chaetoceros debilis</name>
    <dbReference type="NCBI Taxonomy" id="122233"/>
    <lineage>
        <taxon>Eukaryota</taxon>
        <taxon>Sar</taxon>
        <taxon>Stramenopiles</taxon>
        <taxon>Ochrophyta</taxon>
        <taxon>Bacillariophyta</taxon>
        <taxon>Coscinodiscophyceae</taxon>
        <taxon>Chaetocerotophycidae</taxon>
        <taxon>Chaetocerotales</taxon>
        <taxon>Chaetocerotaceae</taxon>
        <taxon>Chaetoceros</taxon>
    </lineage>
</organism>